<evidence type="ECO:0000313" key="1">
    <source>
        <dbReference type="EMBL" id="GFY40540.1"/>
    </source>
</evidence>
<accession>A0A8X6WTM5</accession>
<organism evidence="1 2">
    <name type="scientific">Trichonephila inaurata madagascariensis</name>
    <dbReference type="NCBI Taxonomy" id="2747483"/>
    <lineage>
        <taxon>Eukaryota</taxon>
        <taxon>Metazoa</taxon>
        <taxon>Ecdysozoa</taxon>
        <taxon>Arthropoda</taxon>
        <taxon>Chelicerata</taxon>
        <taxon>Arachnida</taxon>
        <taxon>Araneae</taxon>
        <taxon>Araneomorphae</taxon>
        <taxon>Entelegynae</taxon>
        <taxon>Araneoidea</taxon>
        <taxon>Nephilidae</taxon>
        <taxon>Trichonephila</taxon>
        <taxon>Trichonephila inaurata</taxon>
    </lineage>
</organism>
<comment type="caution">
    <text evidence="1">The sequence shown here is derived from an EMBL/GenBank/DDBJ whole genome shotgun (WGS) entry which is preliminary data.</text>
</comment>
<name>A0A8X6WTM5_9ARAC</name>
<sequence>MLARAGGIFGYWKDEAIDASTPESLNNILSKGFDLLHCNAAHPPVQRFAFDWTATEEITAATIPDIPLDRTYMRSLRSLSYWSLPDE</sequence>
<proteinExistence type="predicted"/>
<reference evidence="1" key="1">
    <citation type="submission" date="2020-08" db="EMBL/GenBank/DDBJ databases">
        <title>Multicomponent nature underlies the extraordinary mechanical properties of spider dragline silk.</title>
        <authorList>
            <person name="Kono N."/>
            <person name="Nakamura H."/>
            <person name="Mori M."/>
            <person name="Yoshida Y."/>
            <person name="Ohtoshi R."/>
            <person name="Malay A.D."/>
            <person name="Moran D.A.P."/>
            <person name="Tomita M."/>
            <person name="Numata K."/>
            <person name="Arakawa K."/>
        </authorList>
    </citation>
    <scope>NUCLEOTIDE SEQUENCE</scope>
</reference>
<protein>
    <submittedName>
        <fullName evidence="1">Uncharacterized protein</fullName>
    </submittedName>
</protein>
<gene>
    <name evidence="1" type="ORF">TNIN_151751</name>
</gene>
<keyword evidence="2" id="KW-1185">Reference proteome</keyword>
<dbReference type="EMBL" id="BMAV01001967">
    <property type="protein sequence ID" value="GFY40540.1"/>
    <property type="molecule type" value="Genomic_DNA"/>
</dbReference>
<dbReference type="Proteomes" id="UP000886998">
    <property type="component" value="Unassembled WGS sequence"/>
</dbReference>
<evidence type="ECO:0000313" key="2">
    <source>
        <dbReference type="Proteomes" id="UP000886998"/>
    </source>
</evidence>
<dbReference type="AlphaFoldDB" id="A0A8X6WTM5"/>